<feature type="domain" description="Peptidase M24" evidence="8">
    <location>
        <begin position="12"/>
        <end position="241"/>
    </location>
</feature>
<dbReference type="EMBL" id="JAJEQW010000008">
    <property type="protein sequence ID" value="MCC2242312.1"/>
    <property type="molecule type" value="Genomic_DNA"/>
</dbReference>
<protein>
    <recommendedName>
        <fullName evidence="6 7">Methionine aminopeptidase</fullName>
        <shortName evidence="6">MAP</shortName>
        <shortName evidence="6">MetAP</shortName>
        <ecNumber evidence="6 7">3.4.11.18</ecNumber>
    </recommendedName>
    <alternativeName>
        <fullName evidence="6">Peptidase M</fullName>
    </alternativeName>
</protein>
<dbReference type="PANTHER" id="PTHR43330:SF27">
    <property type="entry name" value="METHIONINE AMINOPEPTIDASE"/>
    <property type="match status" value="1"/>
</dbReference>
<dbReference type="SUPFAM" id="SSF55920">
    <property type="entry name" value="Creatinase/aminopeptidase"/>
    <property type="match status" value="1"/>
</dbReference>
<reference evidence="10 12" key="1">
    <citation type="journal article" date="2021" name="ISME Commun">
        <title>Automated analysis of genomic sequences facilitates high-throughput and comprehensive description of bacteria.</title>
        <authorList>
            <person name="Hitch T.C.A."/>
        </authorList>
    </citation>
    <scope>NUCLEOTIDE SEQUENCE [LARGE SCALE GENOMIC DNA]</scope>
    <source>
        <strain evidence="10 12">Sanger_19</strain>
    </source>
</reference>
<dbReference type="AlphaFoldDB" id="A0AAW4WKJ8"/>
<dbReference type="InterPro" id="IPR001714">
    <property type="entry name" value="Pept_M24_MAP"/>
</dbReference>
<keyword evidence="5 6" id="KW-0378">Hydrolase</keyword>
<dbReference type="InterPro" id="IPR036005">
    <property type="entry name" value="Creatinase/aminopeptidase-like"/>
</dbReference>
<dbReference type="NCBIfam" id="TIGR00500">
    <property type="entry name" value="met_pdase_I"/>
    <property type="match status" value="1"/>
</dbReference>
<proteinExistence type="inferred from homology"/>
<dbReference type="Proteomes" id="UP001209666">
    <property type="component" value="Unassembled WGS sequence"/>
</dbReference>
<keyword evidence="2 6" id="KW-0031">Aminopeptidase</keyword>
<comment type="similarity">
    <text evidence="6">Belongs to the peptidase M24A family. Methionine aminopeptidase type 1 subfamily.</text>
</comment>
<evidence type="ECO:0000256" key="4">
    <source>
        <dbReference type="ARBA" id="ARBA00022723"/>
    </source>
</evidence>
<sequence length="260" mass="29277">MSVTIKSAEEIELMRQAGKYLAKVHQELERAIKPGISTWEIDKIGEETIRSLGCEPNFLNYQGYPASVCVSVNDEVVHGIPRKDHIIKEGDIVSLDTGLIYKGYHSDAARTHGVGEISKEAALLIERTRESFFQGMQYARAGRRLYEISGAIGDYAESYGYGVVYDLVGHGIGTHLHEEPEIPNFRQWRRGLKLKAGMTLAVEPMINAGSPDVEWMDDEWTVVTYDGSLSAHYENTILITEGRPEILTLTEEERECIWQE</sequence>
<feature type="binding site" evidence="6">
    <location>
        <position position="107"/>
    </location>
    <ligand>
        <name>a divalent metal cation</name>
        <dbReference type="ChEBI" id="CHEBI:60240"/>
        <label>2</label>
        <note>catalytic</note>
    </ligand>
</feature>
<feature type="binding site" evidence="6">
    <location>
        <position position="234"/>
    </location>
    <ligand>
        <name>a divalent metal cation</name>
        <dbReference type="ChEBI" id="CHEBI:60240"/>
        <label>2</label>
        <note>catalytic</note>
    </ligand>
</feature>
<keyword evidence="12" id="KW-1185">Reference proteome</keyword>
<organism evidence="9 11">
    <name type="scientific">Roseburia amylophila</name>
    <dbReference type="NCBI Taxonomy" id="2981794"/>
    <lineage>
        <taxon>Bacteria</taxon>
        <taxon>Bacillati</taxon>
        <taxon>Bacillota</taxon>
        <taxon>Clostridia</taxon>
        <taxon>Lachnospirales</taxon>
        <taxon>Lachnospiraceae</taxon>
        <taxon>Roseburia</taxon>
    </lineage>
</organism>
<feature type="binding site" evidence="6">
    <location>
        <position position="203"/>
    </location>
    <ligand>
        <name>a divalent metal cation</name>
        <dbReference type="ChEBI" id="CHEBI:60240"/>
        <label>2</label>
        <note>catalytic</note>
    </ligand>
</feature>
<dbReference type="GO" id="GO:0006508">
    <property type="term" value="P:proteolysis"/>
    <property type="evidence" value="ECO:0007669"/>
    <property type="project" value="UniProtKB-KW"/>
</dbReference>
<comment type="function">
    <text evidence="1 6">Removes the N-terminal methionine from nascent proteins. The N-terminal methionine is often cleaved when the second residue in the primary sequence is small and uncharged (Met-Ala-, Cys, Gly, Pro, Ser, Thr, or Val). Requires deformylation of the N(alpha)-formylated initiator methionine before it can be hydrolyzed.</text>
</comment>
<dbReference type="GO" id="GO:0046872">
    <property type="term" value="F:metal ion binding"/>
    <property type="evidence" value="ECO:0007669"/>
    <property type="project" value="UniProtKB-UniRule"/>
</dbReference>
<dbReference type="EC" id="3.4.11.18" evidence="6 7"/>
<dbReference type="RefSeq" id="WP_022242769.1">
    <property type="nucleotide sequence ID" value="NZ_JAJEQW010000008.1"/>
</dbReference>
<dbReference type="InterPro" id="IPR000994">
    <property type="entry name" value="Pept_M24"/>
</dbReference>
<feature type="binding site" evidence="6">
    <location>
        <position position="96"/>
    </location>
    <ligand>
        <name>a divalent metal cation</name>
        <dbReference type="ChEBI" id="CHEBI:60240"/>
        <label>1</label>
    </ligand>
</feature>
<keyword evidence="4 6" id="KW-0479">Metal-binding</keyword>
<reference evidence="10" key="3">
    <citation type="submission" date="2022-09" db="EMBL/GenBank/DDBJ databases">
        <authorList>
            <person name="Hitch T.C.A."/>
        </authorList>
    </citation>
    <scope>NUCLEOTIDE SEQUENCE</scope>
    <source>
        <strain evidence="10">Sanger_19</strain>
    </source>
</reference>
<dbReference type="HAMAP" id="MF_01974">
    <property type="entry name" value="MetAP_1"/>
    <property type="match status" value="1"/>
</dbReference>
<dbReference type="EMBL" id="JAOQKI010000001">
    <property type="protein sequence ID" value="MCU6715687.1"/>
    <property type="molecule type" value="Genomic_DNA"/>
</dbReference>
<comment type="cofactor">
    <cofactor evidence="6">
        <name>Co(2+)</name>
        <dbReference type="ChEBI" id="CHEBI:48828"/>
    </cofactor>
    <cofactor evidence="6">
        <name>Zn(2+)</name>
        <dbReference type="ChEBI" id="CHEBI:29105"/>
    </cofactor>
    <cofactor evidence="6">
        <name>Mn(2+)</name>
        <dbReference type="ChEBI" id="CHEBI:29035"/>
    </cofactor>
    <cofactor evidence="6">
        <name>Fe(2+)</name>
        <dbReference type="ChEBI" id="CHEBI:29033"/>
    </cofactor>
    <text evidence="6">Binds 2 divalent metal cations per subunit. Has a high-affinity and a low affinity metal-binding site. The true nature of the physiological cofactor is under debate. The enzyme is active with cobalt, zinc, manganese or divalent iron ions. Most likely, methionine aminopeptidases function as mononuclear Fe(2+)-metalloproteases under physiological conditions, and the catalytically relevant metal-binding site has been assigned to the histidine-containing high-affinity site.</text>
</comment>
<dbReference type="PRINTS" id="PR00599">
    <property type="entry name" value="MAPEPTIDASE"/>
</dbReference>
<evidence type="ECO:0000259" key="8">
    <source>
        <dbReference type="Pfam" id="PF00557"/>
    </source>
</evidence>
<feature type="binding site" evidence="6">
    <location>
        <position position="234"/>
    </location>
    <ligand>
        <name>a divalent metal cation</name>
        <dbReference type="ChEBI" id="CHEBI:60240"/>
        <label>1</label>
    </ligand>
</feature>
<name>A0AAW4WKJ8_9FIRM</name>
<evidence type="ECO:0000313" key="12">
    <source>
        <dbReference type="Proteomes" id="UP001209666"/>
    </source>
</evidence>
<feature type="binding site" evidence="6">
    <location>
        <position position="78"/>
    </location>
    <ligand>
        <name>substrate</name>
    </ligand>
</feature>
<evidence type="ECO:0000313" key="9">
    <source>
        <dbReference type="EMBL" id="MCC2242312.1"/>
    </source>
</evidence>
<evidence type="ECO:0000256" key="5">
    <source>
        <dbReference type="ARBA" id="ARBA00022801"/>
    </source>
</evidence>
<dbReference type="GO" id="GO:0005829">
    <property type="term" value="C:cytosol"/>
    <property type="evidence" value="ECO:0007669"/>
    <property type="project" value="TreeGrafter"/>
</dbReference>
<reference evidence="9" key="2">
    <citation type="submission" date="2021-10" db="EMBL/GenBank/DDBJ databases">
        <title>Anaerobic single-cell dispensing facilitates the cultivation of human gut bacteria.</title>
        <authorList>
            <person name="Afrizal A."/>
        </authorList>
    </citation>
    <scope>NUCLEOTIDE SEQUENCE</scope>
    <source>
        <strain evidence="9">CLA-AA-H204</strain>
    </source>
</reference>
<dbReference type="Proteomes" id="UP001198893">
    <property type="component" value="Unassembled WGS sequence"/>
</dbReference>
<dbReference type="CDD" id="cd01086">
    <property type="entry name" value="MetAP1"/>
    <property type="match status" value="1"/>
</dbReference>
<dbReference type="InterPro" id="IPR002467">
    <property type="entry name" value="Pept_M24A_MAP1"/>
</dbReference>
<evidence type="ECO:0000313" key="10">
    <source>
        <dbReference type="EMBL" id="MCU6715687.1"/>
    </source>
</evidence>
<evidence type="ECO:0000256" key="1">
    <source>
        <dbReference type="ARBA" id="ARBA00002521"/>
    </source>
</evidence>
<evidence type="ECO:0000256" key="3">
    <source>
        <dbReference type="ARBA" id="ARBA00022670"/>
    </source>
</evidence>
<evidence type="ECO:0000256" key="2">
    <source>
        <dbReference type="ARBA" id="ARBA00022438"/>
    </source>
</evidence>
<feature type="binding site" evidence="6">
    <location>
        <position position="170"/>
    </location>
    <ligand>
        <name>a divalent metal cation</name>
        <dbReference type="ChEBI" id="CHEBI:60240"/>
        <label>2</label>
        <note>catalytic</note>
    </ligand>
</feature>
<comment type="catalytic activity">
    <reaction evidence="6 7">
        <text>Release of N-terminal amino acids, preferentially methionine, from peptides and arylamides.</text>
        <dbReference type="EC" id="3.4.11.18"/>
    </reaction>
</comment>
<dbReference type="PANTHER" id="PTHR43330">
    <property type="entry name" value="METHIONINE AMINOPEPTIDASE"/>
    <property type="match status" value="1"/>
</dbReference>
<comment type="caution">
    <text evidence="9">The sequence shown here is derived from an EMBL/GenBank/DDBJ whole genome shotgun (WGS) entry which is preliminary data.</text>
</comment>
<accession>A0AAW4WKJ8</accession>
<gene>
    <name evidence="6 9" type="primary">map</name>
    <name evidence="9" type="ORF">LKD47_08405</name>
    <name evidence="10" type="ORF">OCV43_00160</name>
</gene>
<evidence type="ECO:0000256" key="7">
    <source>
        <dbReference type="RuleBase" id="RU003653"/>
    </source>
</evidence>
<dbReference type="Pfam" id="PF00557">
    <property type="entry name" value="Peptidase_M24"/>
    <property type="match status" value="1"/>
</dbReference>
<dbReference type="GO" id="GO:0004239">
    <property type="term" value="F:initiator methionyl aminopeptidase activity"/>
    <property type="evidence" value="ECO:0007669"/>
    <property type="project" value="UniProtKB-UniRule"/>
</dbReference>
<feature type="binding site" evidence="6">
    <location>
        <position position="107"/>
    </location>
    <ligand>
        <name>a divalent metal cation</name>
        <dbReference type="ChEBI" id="CHEBI:60240"/>
        <label>1</label>
    </ligand>
</feature>
<keyword evidence="3 6" id="KW-0645">Protease</keyword>
<feature type="binding site" evidence="6">
    <location>
        <position position="177"/>
    </location>
    <ligand>
        <name>substrate</name>
    </ligand>
</feature>
<comment type="subunit">
    <text evidence="6">Monomer.</text>
</comment>
<evidence type="ECO:0000313" key="11">
    <source>
        <dbReference type="Proteomes" id="UP001198893"/>
    </source>
</evidence>
<dbReference type="Gene3D" id="3.90.230.10">
    <property type="entry name" value="Creatinase/methionine aminopeptidase superfamily"/>
    <property type="match status" value="1"/>
</dbReference>
<evidence type="ECO:0000256" key="6">
    <source>
        <dbReference type="HAMAP-Rule" id="MF_01974"/>
    </source>
</evidence>
<dbReference type="GO" id="GO:0070006">
    <property type="term" value="F:metalloaminopeptidase activity"/>
    <property type="evidence" value="ECO:0007669"/>
    <property type="project" value="UniProtKB-UniRule"/>
</dbReference>